<feature type="chain" id="PRO_5029933557" description="Carboxypeptidase" evidence="2">
    <location>
        <begin position="19"/>
        <end position="565"/>
    </location>
</feature>
<dbReference type="InterPro" id="IPR001563">
    <property type="entry name" value="Peptidase_S10"/>
</dbReference>
<dbReference type="GO" id="GO:0004185">
    <property type="term" value="F:serine-type carboxypeptidase activity"/>
    <property type="evidence" value="ECO:0007669"/>
    <property type="project" value="UniProtKB-UniRule"/>
</dbReference>
<keyword evidence="2" id="KW-0121">Carboxypeptidase</keyword>
<dbReference type="PROSITE" id="PS00560">
    <property type="entry name" value="CARBOXYPEPT_SER_HIS"/>
    <property type="match status" value="1"/>
</dbReference>
<dbReference type="AlphaFoldDB" id="A0A7I4Y229"/>
<dbReference type="Gene3D" id="3.40.50.12670">
    <property type="match status" value="1"/>
</dbReference>
<evidence type="ECO:0000256" key="1">
    <source>
        <dbReference type="ARBA" id="ARBA00009431"/>
    </source>
</evidence>
<comment type="similarity">
    <text evidence="1 2">Belongs to the peptidase S10 family.</text>
</comment>
<sequence>MKLYELSLIVAFCSGAWSAGEDDLVNLPGLQFVTNFNTYSGYLNANDNGTWQMHYMLTESRSDPSSDPLLVWLNGGPGCSSYVGLFEELGPFYVNYDGQSLYENIYAWNTKANVLFLESPIGVGFSYDTTQDSYSVANDDQTAAQNYAALKDFFIRVQPKYKDRTFFLGGESYAGVYIPMLSKLIVKGINEGDFPNLGFQGAAIGNGFMHVRHLSNSIVLWSAFHGRVQIDDWERIKVVCKTGVETDVEKYDFTQFMTSQNGMDYVANISTECGRLIAPLISRDGFFGYDYDSYNYYQDCYQGSYNIPSNSKRRTSTLFRRRRATSDAYVFDGTSSIGNNAATLTNRISTDNQWGFPCWADYSLYRYTNSRTIQDALHIPDGWRKQQGGQYKWHDCNDALYDQYLMTYNTTNEFFQYVIQNVKTPNFRFLIYNGDVDTACNYLGDSWFIRDVANENNLKPEDRIPWFFSSNNQLAGFAQRYSGQGAQGAYLSIDVLTVKGAGHMVPNDRPGPSVQMITNFMFSGPNGVNYTSTAHTNPQPDVSPLKAAATLTVPFMVMSLAVINQ</sequence>
<evidence type="ECO:0000313" key="3">
    <source>
        <dbReference type="Proteomes" id="UP000025227"/>
    </source>
</evidence>
<reference evidence="4" key="1">
    <citation type="submission" date="2020-12" db="UniProtKB">
        <authorList>
            <consortium name="WormBaseParasite"/>
        </authorList>
    </citation>
    <scope>IDENTIFICATION</scope>
    <source>
        <strain evidence="4">MHco3</strain>
    </source>
</reference>
<keyword evidence="3" id="KW-1185">Reference proteome</keyword>
<dbReference type="InterPro" id="IPR018202">
    <property type="entry name" value="Ser_caboxypep_ser_AS"/>
</dbReference>
<evidence type="ECO:0000313" key="4">
    <source>
        <dbReference type="WBParaSite" id="HCON_00035250-00001"/>
    </source>
</evidence>
<protein>
    <recommendedName>
        <fullName evidence="2">Carboxypeptidase</fullName>
        <ecNumber evidence="2">3.4.16.-</ecNumber>
    </recommendedName>
</protein>
<dbReference type="Pfam" id="PF00450">
    <property type="entry name" value="Peptidase_S10"/>
    <property type="match status" value="1"/>
</dbReference>
<dbReference type="InterPro" id="IPR029058">
    <property type="entry name" value="AB_hydrolase_fold"/>
</dbReference>
<dbReference type="FunFam" id="3.40.50.12670:FF:000002">
    <property type="entry name" value="Carboxypeptidase"/>
    <property type="match status" value="1"/>
</dbReference>
<proteinExistence type="inferred from homology"/>
<organism evidence="3 4">
    <name type="scientific">Haemonchus contortus</name>
    <name type="common">Barber pole worm</name>
    <dbReference type="NCBI Taxonomy" id="6289"/>
    <lineage>
        <taxon>Eukaryota</taxon>
        <taxon>Metazoa</taxon>
        <taxon>Ecdysozoa</taxon>
        <taxon>Nematoda</taxon>
        <taxon>Chromadorea</taxon>
        <taxon>Rhabditida</taxon>
        <taxon>Rhabditina</taxon>
        <taxon>Rhabditomorpha</taxon>
        <taxon>Strongyloidea</taxon>
        <taxon>Trichostrongylidae</taxon>
        <taxon>Haemonchus</taxon>
    </lineage>
</organism>
<dbReference type="PRINTS" id="PR00724">
    <property type="entry name" value="CRBOXYPTASEC"/>
</dbReference>
<dbReference type="Proteomes" id="UP000025227">
    <property type="component" value="Unplaced"/>
</dbReference>
<dbReference type="OMA" id="LYENIYA"/>
<dbReference type="SUPFAM" id="SSF53474">
    <property type="entry name" value="alpha/beta-Hydrolases"/>
    <property type="match status" value="1"/>
</dbReference>
<dbReference type="EC" id="3.4.16.-" evidence="2"/>
<dbReference type="PANTHER" id="PTHR11802">
    <property type="entry name" value="SERINE PROTEASE FAMILY S10 SERINE CARBOXYPEPTIDASE"/>
    <property type="match status" value="1"/>
</dbReference>
<accession>A0A7I4Y229</accession>
<name>A0A7I4Y229_HAECO</name>
<dbReference type="InterPro" id="IPR033124">
    <property type="entry name" value="Ser_caboxypep_his_AS"/>
</dbReference>
<dbReference type="Gene3D" id="3.40.50.1820">
    <property type="entry name" value="alpha/beta hydrolase"/>
    <property type="match status" value="1"/>
</dbReference>
<keyword evidence="2" id="KW-0645">Protease</keyword>
<dbReference type="GO" id="GO:0006508">
    <property type="term" value="P:proteolysis"/>
    <property type="evidence" value="ECO:0007669"/>
    <property type="project" value="UniProtKB-KW"/>
</dbReference>
<keyword evidence="2" id="KW-0378">Hydrolase</keyword>
<feature type="signal peptide" evidence="2">
    <location>
        <begin position="1"/>
        <end position="18"/>
    </location>
</feature>
<dbReference type="PANTHER" id="PTHR11802:SF70">
    <property type="entry name" value="SERINE CARBOXYPEPTIDASE CTSA-3.1"/>
    <property type="match status" value="1"/>
</dbReference>
<dbReference type="PROSITE" id="PS00131">
    <property type="entry name" value="CARBOXYPEPT_SER_SER"/>
    <property type="match status" value="1"/>
</dbReference>
<evidence type="ECO:0000256" key="2">
    <source>
        <dbReference type="RuleBase" id="RU361156"/>
    </source>
</evidence>
<dbReference type="OrthoDB" id="443318at2759"/>
<keyword evidence="2" id="KW-0732">Signal</keyword>
<dbReference type="WBParaSite" id="HCON_00035250-00001">
    <property type="protein sequence ID" value="HCON_00035250-00001"/>
    <property type="gene ID" value="HCON_00035250"/>
</dbReference>